<reference evidence="1" key="3">
    <citation type="submission" date="2015-02" db="UniProtKB">
        <authorList>
            <consortium name="EnsemblProtists"/>
        </authorList>
    </citation>
    <scope>IDENTIFICATION</scope>
    <source>
        <strain evidence="1">DAOM BR144</strain>
    </source>
</reference>
<dbReference type="HOGENOM" id="CLU_1630338_0_0_1"/>
<protein>
    <submittedName>
        <fullName evidence="1">Uncharacterized protein</fullName>
    </submittedName>
</protein>
<proteinExistence type="predicted"/>
<dbReference type="EMBL" id="GL376620">
    <property type="status" value="NOT_ANNOTATED_CDS"/>
    <property type="molecule type" value="Genomic_DNA"/>
</dbReference>
<dbReference type="VEuPathDB" id="FungiDB:PYU1_G000761"/>
<reference evidence="2" key="2">
    <citation type="submission" date="2010-04" db="EMBL/GenBank/DDBJ databases">
        <authorList>
            <person name="Buell R."/>
            <person name="Hamilton J."/>
            <person name="Hostetler J."/>
        </authorList>
    </citation>
    <scope>NUCLEOTIDE SEQUENCE [LARGE SCALE GENOMIC DNA]</scope>
    <source>
        <strain evidence="2">DAOM:BR144</strain>
    </source>
</reference>
<organism evidence="1 2">
    <name type="scientific">Globisporangium ultimum (strain ATCC 200006 / CBS 805.95 / DAOM BR144)</name>
    <name type="common">Pythium ultimum</name>
    <dbReference type="NCBI Taxonomy" id="431595"/>
    <lineage>
        <taxon>Eukaryota</taxon>
        <taxon>Sar</taxon>
        <taxon>Stramenopiles</taxon>
        <taxon>Oomycota</taxon>
        <taxon>Peronosporomycetes</taxon>
        <taxon>Pythiales</taxon>
        <taxon>Pythiaceae</taxon>
        <taxon>Globisporangium</taxon>
    </lineage>
</organism>
<name>K3W720_GLOUD</name>
<dbReference type="EnsemblProtists" id="PYU1_T000761">
    <property type="protein sequence ID" value="PYU1_T000761"/>
    <property type="gene ID" value="PYU1_G000761"/>
</dbReference>
<dbReference type="AlphaFoldDB" id="K3W720"/>
<dbReference type="InParanoid" id="K3W720"/>
<evidence type="ECO:0000313" key="2">
    <source>
        <dbReference type="Proteomes" id="UP000019132"/>
    </source>
</evidence>
<evidence type="ECO:0000313" key="1">
    <source>
        <dbReference type="EnsemblProtists" id="PYU1_T000761"/>
    </source>
</evidence>
<dbReference type="eggNOG" id="ENOG502T7PV">
    <property type="taxonomic scope" value="Eukaryota"/>
</dbReference>
<sequence>MCILVAIDFVRKEAEFLCANWNVKDSKLDFTGRVVNAETVQELEPLHTLEENRWSSTLSEHGICKDCRRVFHVSEGDLQSKHANREILDALLAEVNVLRMQKQHYIKEKKHESVLQTTTQLHEKQKQIQATKRQLEFLAPLFCPYCEWTSSTTATSPRRSLRLQQT</sequence>
<accession>K3W720</accession>
<keyword evidence="2" id="KW-1185">Reference proteome</keyword>
<dbReference type="Proteomes" id="UP000019132">
    <property type="component" value="Unassembled WGS sequence"/>
</dbReference>
<reference evidence="2" key="1">
    <citation type="journal article" date="2010" name="Genome Biol.">
        <title>Genome sequence of the necrotrophic plant pathogen Pythium ultimum reveals original pathogenicity mechanisms and effector repertoire.</title>
        <authorList>
            <person name="Levesque C.A."/>
            <person name="Brouwer H."/>
            <person name="Cano L."/>
            <person name="Hamilton J.P."/>
            <person name="Holt C."/>
            <person name="Huitema E."/>
            <person name="Raffaele S."/>
            <person name="Robideau G.P."/>
            <person name="Thines M."/>
            <person name="Win J."/>
            <person name="Zerillo M.M."/>
            <person name="Beakes G.W."/>
            <person name="Boore J.L."/>
            <person name="Busam D."/>
            <person name="Dumas B."/>
            <person name="Ferriera S."/>
            <person name="Fuerstenberg S.I."/>
            <person name="Gachon C.M."/>
            <person name="Gaulin E."/>
            <person name="Govers F."/>
            <person name="Grenville-Briggs L."/>
            <person name="Horner N."/>
            <person name="Hostetler J."/>
            <person name="Jiang R.H."/>
            <person name="Johnson J."/>
            <person name="Krajaejun T."/>
            <person name="Lin H."/>
            <person name="Meijer H.J."/>
            <person name="Moore B."/>
            <person name="Morris P."/>
            <person name="Phuntmart V."/>
            <person name="Puiu D."/>
            <person name="Shetty J."/>
            <person name="Stajich J.E."/>
            <person name="Tripathy S."/>
            <person name="Wawra S."/>
            <person name="van West P."/>
            <person name="Whitty B.R."/>
            <person name="Coutinho P.M."/>
            <person name="Henrissat B."/>
            <person name="Martin F."/>
            <person name="Thomas P.D."/>
            <person name="Tyler B.M."/>
            <person name="De Vries R.P."/>
            <person name="Kamoun S."/>
            <person name="Yandell M."/>
            <person name="Tisserat N."/>
            <person name="Buell C.R."/>
        </authorList>
    </citation>
    <scope>NUCLEOTIDE SEQUENCE</scope>
    <source>
        <strain evidence="2">DAOM:BR144</strain>
    </source>
</reference>